<dbReference type="GO" id="GO:0019867">
    <property type="term" value="C:outer membrane"/>
    <property type="evidence" value="ECO:0007669"/>
    <property type="project" value="InterPro"/>
</dbReference>
<dbReference type="AlphaFoldDB" id="A0A2A7MLW1"/>
<dbReference type="STRING" id="137838.GCA_001458595_04061"/>
<dbReference type="InterPro" id="IPR010611">
    <property type="entry name" value="3D_dom"/>
</dbReference>
<dbReference type="EMBL" id="CAMTCP010000243">
    <property type="protein sequence ID" value="CAI3632129.1"/>
    <property type="molecule type" value="Genomic_DNA"/>
</dbReference>
<evidence type="ECO:0000259" key="2">
    <source>
        <dbReference type="Pfam" id="PF06725"/>
    </source>
</evidence>
<gene>
    <name evidence="6" type="primary">yocH_4</name>
    <name evidence="4" type="ORF">CNEO2_450026</name>
    <name evidence="3" type="ORF">CNEO_41265</name>
    <name evidence="6" type="ORF">CNEONATNEC25_03550</name>
    <name evidence="5" type="ORF">CQ394_12855</name>
</gene>
<keyword evidence="7" id="KW-1185">Reference proteome</keyword>
<dbReference type="EMBL" id="PDCJ01000001">
    <property type="protein sequence ID" value="PEG32540.1"/>
    <property type="molecule type" value="Genomic_DNA"/>
</dbReference>
<reference evidence="5 7" key="1">
    <citation type="submission" date="2017-10" db="EMBL/GenBank/DDBJ databases">
        <title>Effective Description of Clostridium neonatale sp. nov. linked to necrotizing enterocolitis in neonates and a clarification of species assignable to the genus Clostridium (Prazmowski 1880) emend. Lawson and Rainey 2016.</title>
        <authorList>
            <person name="Bernard K."/>
            <person name="Burdz T."/>
            <person name="Wiebe D."/>
            <person name="Balcewich B."/>
            <person name="Alfa M."/>
            <person name="Bernier A.-M."/>
        </authorList>
    </citation>
    <scope>NUCLEOTIDE SEQUENCE [LARGE SCALE GENOMIC DNA]</scope>
    <source>
        <strain evidence="5 7">LCDC99A005</strain>
    </source>
</reference>
<dbReference type="Gene3D" id="2.40.40.10">
    <property type="entry name" value="RlpA-like domain"/>
    <property type="match status" value="1"/>
</dbReference>
<evidence type="ECO:0000313" key="5">
    <source>
        <dbReference type="EMBL" id="PEG32540.1"/>
    </source>
</evidence>
<dbReference type="Proteomes" id="UP000789738">
    <property type="component" value="Unassembled WGS sequence"/>
</dbReference>
<dbReference type="SUPFAM" id="SSF50685">
    <property type="entry name" value="Barwin-like endoglucanases"/>
    <property type="match status" value="1"/>
</dbReference>
<protein>
    <submittedName>
        <fullName evidence="6">Cell wall-binding protein YocH</fullName>
    </submittedName>
    <submittedName>
        <fullName evidence="5">Murein transglycosylase</fullName>
    </submittedName>
</protein>
<reference evidence="3" key="3">
    <citation type="submission" date="2021-10" db="EMBL/GenBank/DDBJ databases">
        <authorList>
            <person name="Mesa V."/>
        </authorList>
    </citation>
    <scope>NUCLEOTIDE SEQUENCE</scope>
    <source>
        <strain evidence="3">CC3_PB</strain>
    </source>
</reference>
<evidence type="ECO:0000313" key="4">
    <source>
        <dbReference type="EMBL" id="CAI3632129.1"/>
    </source>
</evidence>
<evidence type="ECO:0000313" key="3">
    <source>
        <dbReference type="EMBL" id="CAG9704439.1"/>
    </source>
</evidence>
<reference evidence="4" key="4">
    <citation type="submission" date="2022-10" db="EMBL/GenBank/DDBJ databases">
        <authorList>
            <person name="Aires J."/>
            <person name="Mesa V."/>
        </authorList>
    </citation>
    <scope>NUCLEOTIDE SEQUENCE</scope>
    <source>
        <strain evidence="4">Clostridium neonatale JD116</strain>
    </source>
</reference>
<evidence type="ECO:0000313" key="8">
    <source>
        <dbReference type="Proteomes" id="UP000431451"/>
    </source>
</evidence>
<proteinExistence type="predicted"/>
<accession>A0A2A7MLW1</accession>
<dbReference type="PANTHER" id="PTHR39160:SF4">
    <property type="entry name" value="RESUSCITATION-PROMOTING FACTOR RPFB"/>
    <property type="match status" value="1"/>
</dbReference>
<evidence type="ECO:0000313" key="7">
    <source>
        <dbReference type="Proteomes" id="UP000220840"/>
    </source>
</evidence>
<dbReference type="InterPro" id="IPR036908">
    <property type="entry name" value="RlpA-like_sf"/>
</dbReference>
<dbReference type="PANTHER" id="PTHR39160">
    <property type="entry name" value="CELL WALL-BINDING PROTEIN YOCH"/>
    <property type="match status" value="1"/>
</dbReference>
<keyword evidence="1" id="KW-0732">Signal</keyword>
<sequence>MSKSYKWKRVMKKLGVSIGALSIFGILIMNFSSYKAEAATANKEIVCSATAYAAGTMTASGIKSVRNENGISTVAVDPRMIPYGTYLYIEDYGYAVAADTGVAIKGYKLDLFFNSYSEACNWGKKDVKVIILGDSTNL</sequence>
<evidence type="ECO:0000256" key="1">
    <source>
        <dbReference type="ARBA" id="ARBA00022729"/>
    </source>
</evidence>
<dbReference type="InterPro" id="IPR051933">
    <property type="entry name" value="Resuscitation_pf_RpfB"/>
</dbReference>
<dbReference type="GeneID" id="68879055"/>
<dbReference type="EMBL" id="UWJD01000003">
    <property type="protein sequence ID" value="VCT85947.1"/>
    <property type="molecule type" value="Genomic_DNA"/>
</dbReference>
<name>A0A2A7MLW1_9CLOT</name>
<reference evidence="6 8" key="2">
    <citation type="submission" date="2018-06" db="EMBL/GenBank/DDBJ databases">
        <authorList>
            <consortium name="IHU Genomes"/>
        </authorList>
    </citation>
    <scope>NUCLEOTIDE SEQUENCE [LARGE SCALE GENOMIC DNA]</scope>
    <source>
        <strain evidence="6 8">NEC25</strain>
    </source>
</reference>
<feature type="domain" description="3D" evidence="2">
    <location>
        <begin position="72"/>
        <end position="132"/>
    </location>
</feature>
<dbReference type="CDD" id="cd22786">
    <property type="entry name" value="DPBB_YuiC-like"/>
    <property type="match status" value="1"/>
</dbReference>
<dbReference type="RefSeq" id="WP_058296684.1">
    <property type="nucleotide sequence ID" value="NZ_CAKJVD010000083.1"/>
</dbReference>
<dbReference type="Proteomes" id="UP000431451">
    <property type="component" value="Unassembled WGS sequence"/>
</dbReference>
<dbReference type="Proteomes" id="UP001189143">
    <property type="component" value="Unassembled WGS sequence"/>
</dbReference>
<dbReference type="Proteomes" id="UP000220840">
    <property type="component" value="Unassembled WGS sequence"/>
</dbReference>
<dbReference type="GO" id="GO:0009254">
    <property type="term" value="P:peptidoglycan turnover"/>
    <property type="evidence" value="ECO:0007669"/>
    <property type="project" value="InterPro"/>
</dbReference>
<dbReference type="Pfam" id="PF06725">
    <property type="entry name" value="3D"/>
    <property type="match status" value="1"/>
</dbReference>
<organism evidence="5 7">
    <name type="scientific">Clostridium neonatale</name>
    <dbReference type="NCBI Taxonomy" id="137838"/>
    <lineage>
        <taxon>Bacteria</taxon>
        <taxon>Bacillati</taxon>
        <taxon>Bacillota</taxon>
        <taxon>Clostridia</taxon>
        <taxon>Eubacteriales</taxon>
        <taxon>Clostridiaceae</taxon>
        <taxon>Clostridium</taxon>
    </lineage>
</organism>
<dbReference type="OrthoDB" id="9798935at2"/>
<dbReference type="EMBL" id="CAKJVE010000004">
    <property type="protein sequence ID" value="CAG9704439.1"/>
    <property type="molecule type" value="Genomic_DNA"/>
</dbReference>
<evidence type="ECO:0000313" key="6">
    <source>
        <dbReference type="EMBL" id="VCT85947.1"/>
    </source>
</evidence>
<dbReference type="GO" id="GO:0004553">
    <property type="term" value="F:hydrolase activity, hydrolyzing O-glycosyl compounds"/>
    <property type="evidence" value="ECO:0007669"/>
    <property type="project" value="InterPro"/>
</dbReference>